<feature type="region of interest" description="Uridylyltransferase" evidence="7">
    <location>
        <begin position="1"/>
        <end position="369"/>
    </location>
</feature>
<protein>
    <recommendedName>
        <fullName evidence="7">Bifunctional uridylyltransferase/uridylyl-removing enzyme</fullName>
        <shortName evidence="7">UTase/UR</shortName>
    </recommendedName>
    <alternativeName>
        <fullName evidence="7">Bifunctional [protein-PII] modification enzyme</fullName>
    </alternativeName>
    <alternativeName>
        <fullName evidence="7">Bifunctional nitrogen sensor protein</fullName>
    </alternativeName>
    <domain>
        <recommendedName>
            <fullName evidence="7">[Protein-PII] uridylyltransferase</fullName>
            <shortName evidence="7">PII uridylyltransferase</shortName>
            <shortName evidence="7">UTase</shortName>
            <ecNumber evidence="7">2.7.7.59</ecNumber>
        </recommendedName>
    </domain>
    <domain>
        <recommendedName>
            <fullName evidence="7">[Protein-PII]-UMP uridylyl-removing enzyme</fullName>
            <shortName evidence="7">UR</shortName>
            <ecNumber evidence="7">3.1.4.-</ecNumber>
        </recommendedName>
    </domain>
</protein>
<dbReference type="EC" id="2.7.7.59" evidence="7"/>
<keyword evidence="2 7" id="KW-0548">Nucleotidyltransferase</keyword>
<dbReference type="InterPro" id="IPR045865">
    <property type="entry name" value="ACT-like_dom_sf"/>
</dbReference>
<name>A0A178MF09_9PROT</name>
<dbReference type="STRING" id="1437059.A6A05_15790"/>
<dbReference type="PANTHER" id="PTHR47320:SF1">
    <property type="entry name" value="BIFUNCTIONAL URIDYLYLTRANSFERASE_URIDYLYL-REMOVING ENZYME"/>
    <property type="match status" value="1"/>
</dbReference>
<dbReference type="CDD" id="cd05401">
    <property type="entry name" value="NT_GlnE_GlnD_like"/>
    <property type="match status" value="1"/>
</dbReference>
<comment type="catalytic activity">
    <reaction evidence="7">
        <text>[protein-PII]-L-tyrosine + UTP = [protein-PII]-uridylyl-L-tyrosine + diphosphate</text>
        <dbReference type="Rhea" id="RHEA:13673"/>
        <dbReference type="Rhea" id="RHEA-COMP:12147"/>
        <dbReference type="Rhea" id="RHEA-COMP:12148"/>
        <dbReference type="ChEBI" id="CHEBI:33019"/>
        <dbReference type="ChEBI" id="CHEBI:46398"/>
        <dbReference type="ChEBI" id="CHEBI:46858"/>
        <dbReference type="ChEBI" id="CHEBI:90602"/>
        <dbReference type="EC" id="2.7.7.59"/>
    </reaction>
</comment>
<dbReference type="EC" id="3.1.4.-" evidence="7"/>
<dbReference type="Gene3D" id="3.30.70.260">
    <property type="match status" value="1"/>
</dbReference>
<dbReference type="GO" id="GO:0006808">
    <property type="term" value="P:regulation of nitrogen utilization"/>
    <property type="evidence" value="ECO:0007669"/>
    <property type="project" value="UniProtKB-UniRule"/>
</dbReference>
<keyword evidence="6 7" id="KW-0511">Multifunctional enzyme</keyword>
<evidence type="ECO:0000256" key="3">
    <source>
        <dbReference type="ARBA" id="ARBA00022737"/>
    </source>
</evidence>
<evidence type="ECO:0000259" key="9">
    <source>
        <dbReference type="PROSITE" id="PS51831"/>
    </source>
</evidence>
<dbReference type="InterPro" id="IPR003607">
    <property type="entry name" value="HD/PDEase_dom"/>
</dbReference>
<comment type="activity regulation">
    <text evidence="7">Uridylyltransferase (UTase) activity is inhibited by glutamine, while glutamine activates uridylyl-removing (UR) activity.</text>
</comment>
<dbReference type="GO" id="GO:0008081">
    <property type="term" value="F:phosphoric diester hydrolase activity"/>
    <property type="evidence" value="ECO:0007669"/>
    <property type="project" value="UniProtKB-UniRule"/>
</dbReference>
<dbReference type="SUPFAM" id="SSF81593">
    <property type="entry name" value="Nucleotidyltransferase substrate binding subunit/domain"/>
    <property type="match status" value="1"/>
</dbReference>
<dbReference type="Pfam" id="PF01966">
    <property type="entry name" value="HD"/>
    <property type="match status" value="1"/>
</dbReference>
<dbReference type="PANTHER" id="PTHR47320">
    <property type="entry name" value="BIFUNCTIONAL URIDYLYLTRANSFERASE/URIDYLYL-REMOVING ENZYME"/>
    <property type="match status" value="1"/>
</dbReference>
<evidence type="ECO:0000313" key="10">
    <source>
        <dbReference type="EMBL" id="OAN47153.1"/>
    </source>
</evidence>
<comment type="cofactor">
    <cofactor evidence="7">
        <name>Mg(2+)</name>
        <dbReference type="ChEBI" id="CHEBI:18420"/>
    </cofactor>
</comment>
<dbReference type="NCBIfam" id="NF003467">
    <property type="entry name" value="PRK05092.1"/>
    <property type="match status" value="1"/>
</dbReference>
<comment type="catalytic activity">
    <reaction evidence="7">
        <text>[protein-PII]-uridylyl-L-tyrosine + H2O = [protein-PII]-L-tyrosine + UMP + H(+)</text>
        <dbReference type="Rhea" id="RHEA:48600"/>
        <dbReference type="Rhea" id="RHEA-COMP:12147"/>
        <dbReference type="Rhea" id="RHEA-COMP:12148"/>
        <dbReference type="ChEBI" id="CHEBI:15377"/>
        <dbReference type="ChEBI" id="CHEBI:15378"/>
        <dbReference type="ChEBI" id="CHEBI:46858"/>
        <dbReference type="ChEBI" id="CHEBI:57865"/>
        <dbReference type="ChEBI" id="CHEBI:90602"/>
    </reaction>
</comment>
<dbReference type="InterPro" id="IPR002912">
    <property type="entry name" value="ACT_dom"/>
</dbReference>
<gene>
    <name evidence="7" type="primary">glnD</name>
    <name evidence="10" type="ORF">A6A05_15790</name>
</gene>
<dbReference type="AlphaFoldDB" id="A0A178MF09"/>
<reference evidence="10 11" key="1">
    <citation type="submission" date="2016-04" db="EMBL/GenBank/DDBJ databases">
        <title>Draft genome sequence of freshwater magnetotactic bacteria Magnetospirillum marisnigri SP-1 and Magnetospirillum moscoviense BB-1.</title>
        <authorList>
            <person name="Koziaeva V."/>
            <person name="Dziuba M.V."/>
            <person name="Ivanov T.M."/>
            <person name="Kuznetsov B."/>
            <person name="Grouzdev D.S."/>
        </authorList>
    </citation>
    <scope>NUCLEOTIDE SEQUENCE [LARGE SCALE GENOMIC DNA]</scope>
    <source>
        <strain evidence="10 11">BB-1</strain>
    </source>
</reference>
<dbReference type="InterPro" id="IPR002934">
    <property type="entry name" value="Polymerase_NTP_transf_dom"/>
</dbReference>
<dbReference type="SMART" id="SM00471">
    <property type="entry name" value="HDc"/>
    <property type="match status" value="1"/>
</dbReference>
<dbReference type="CDD" id="cd00077">
    <property type="entry name" value="HDc"/>
    <property type="match status" value="1"/>
</dbReference>
<keyword evidence="4 7" id="KW-0378">Hydrolase</keyword>
<comment type="similarity">
    <text evidence="7">Belongs to the GlnD family.</text>
</comment>
<keyword evidence="11" id="KW-1185">Reference proteome</keyword>
<dbReference type="InterPro" id="IPR006674">
    <property type="entry name" value="HD_domain"/>
</dbReference>
<dbReference type="Gene3D" id="1.10.3090.10">
    <property type="entry name" value="cca-adding enzyme, domain 2"/>
    <property type="match status" value="1"/>
</dbReference>
<evidence type="ECO:0000256" key="7">
    <source>
        <dbReference type="HAMAP-Rule" id="MF_00277"/>
    </source>
</evidence>
<evidence type="ECO:0000256" key="1">
    <source>
        <dbReference type="ARBA" id="ARBA00022679"/>
    </source>
</evidence>
<keyword evidence="3" id="KW-0677">Repeat</keyword>
<evidence type="ECO:0000256" key="4">
    <source>
        <dbReference type="ARBA" id="ARBA00022801"/>
    </source>
</evidence>
<dbReference type="NCBIfam" id="TIGR01693">
    <property type="entry name" value="UTase_glnD"/>
    <property type="match status" value="1"/>
</dbReference>
<dbReference type="OrthoDB" id="9758038at2"/>
<dbReference type="SUPFAM" id="SSF55021">
    <property type="entry name" value="ACT-like"/>
    <property type="match status" value="2"/>
</dbReference>
<dbReference type="PIRSF" id="PIRSF006288">
    <property type="entry name" value="PII_uridyltransf"/>
    <property type="match status" value="1"/>
</dbReference>
<dbReference type="InterPro" id="IPR013546">
    <property type="entry name" value="PII_UdlTrfase/GS_AdlTrfase"/>
</dbReference>
<dbReference type="Proteomes" id="UP000078543">
    <property type="component" value="Unassembled WGS sequence"/>
</dbReference>
<dbReference type="SUPFAM" id="SSF81891">
    <property type="entry name" value="Poly A polymerase C-terminal region-like"/>
    <property type="match status" value="1"/>
</dbReference>
<comment type="domain">
    <text evidence="7">Has four distinct domains: an N-terminal nucleotidyltransferase (NT) domain responsible for UTase activity, a central HD domain that encodes UR activity, and two C-terminal ACT domains that seem to have a role in glutamine sensing.</text>
</comment>
<dbReference type="InterPro" id="IPR043519">
    <property type="entry name" value="NT_sf"/>
</dbReference>
<dbReference type="EMBL" id="LWQU01000168">
    <property type="protein sequence ID" value="OAN47153.1"/>
    <property type="molecule type" value="Genomic_DNA"/>
</dbReference>
<dbReference type="Pfam" id="PF01909">
    <property type="entry name" value="NTP_transf_2"/>
    <property type="match status" value="1"/>
</dbReference>
<dbReference type="CDD" id="cd04899">
    <property type="entry name" value="ACT_ACR-UUR-like_2"/>
    <property type="match status" value="1"/>
</dbReference>
<comment type="caution">
    <text evidence="7">Lacks conserved residue(s) required for the propagation of feature annotation.</text>
</comment>
<evidence type="ECO:0000313" key="11">
    <source>
        <dbReference type="Proteomes" id="UP000078543"/>
    </source>
</evidence>
<feature type="domain" description="HD" evidence="9">
    <location>
        <begin position="487"/>
        <end position="609"/>
    </location>
</feature>
<dbReference type="PROSITE" id="PS51831">
    <property type="entry name" value="HD"/>
    <property type="match status" value="1"/>
</dbReference>
<dbReference type="HAMAP" id="MF_00277">
    <property type="entry name" value="PII_uridylyl_transf"/>
    <property type="match status" value="1"/>
</dbReference>
<comment type="caution">
    <text evidence="10">The sequence shown here is derived from an EMBL/GenBank/DDBJ whole genome shotgun (WGS) entry which is preliminary data.</text>
</comment>
<evidence type="ECO:0000256" key="2">
    <source>
        <dbReference type="ARBA" id="ARBA00022695"/>
    </source>
</evidence>
<dbReference type="RefSeq" id="WP_068503504.1">
    <property type="nucleotide sequence ID" value="NZ_LWQU01000168.1"/>
</dbReference>
<feature type="domain" description="ACT" evidence="8">
    <location>
        <begin position="728"/>
        <end position="811"/>
    </location>
</feature>
<keyword evidence="1 7" id="KW-0808">Transferase</keyword>
<dbReference type="SUPFAM" id="SSF81301">
    <property type="entry name" value="Nucleotidyltransferase"/>
    <property type="match status" value="1"/>
</dbReference>
<organism evidence="10 11">
    <name type="scientific">Magnetospirillum moscoviense</name>
    <dbReference type="NCBI Taxonomy" id="1437059"/>
    <lineage>
        <taxon>Bacteria</taxon>
        <taxon>Pseudomonadati</taxon>
        <taxon>Pseudomonadota</taxon>
        <taxon>Alphaproteobacteria</taxon>
        <taxon>Rhodospirillales</taxon>
        <taxon>Rhodospirillaceae</taxon>
        <taxon>Magnetospirillum</taxon>
    </lineage>
</organism>
<dbReference type="GO" id="GO:0008773">
    <property type="term" value="F:[protein-PII] uridylyltransferase activity"/>
    <property type="evidence" value="ECO:0007669"/>
    <property type="project" value="UniProtKB-UniRule"/>
</dbReference>
<sequence length="919" mass="103306">MNKIVRQRAIVDRRALIGRLNDLAASDLSKVKRRSKVLEIFKEVLNAGRAEVRTRFDKHGDGTQTVRENCFLIDQLIRVIHDFAAAHEFPHSIRTAGEAMSLVAVGGYGRGELSPQSDIDLLFLTPYKRTPWHEQIVEYILYMLWDMGLKVGQSTRSADECVRLAKGDLTIRTALLEMRWIWGDQPLFKELKARYASDVISGSGEEFVESKLAERDSRHEQMGDTRYVLEPNVKEGKGGLRDLHTLYWLAKYLYRVADVAELAETGVISKDAWRRFAKAQGFLWTVRCHLHYLTGRAEDRLTFDVQPEIAQRMNYADRAGSRGVERFMKHFFLVAKDVGDLTRLFCALAEEQQKRKPKIRLGQLLFLKRANIAGFKLDGDRLTVVADDQFATEPVAMIRLFHTALEHGVDIHPKALDLLHRNLKRINAALRADPEANRLFMSILTSRKNPEVALRLMNESGVLGRFIPDFGRVVAQMQYDMYHVYTVDEHTVQAIGILHAIERGELVEEVPASSEVIHKIASRDALYMSVLLHDIAKGRNGDHSVLGADVALKLGPRFGLSDEETETVAWLVREHLTMSRIAFKRDIDDPKTIADFVAKVQSPERLRLLLCLTVADIRAVGPTVWNGWKGGLLRELFHRAQDMMLGGLAEAREYRVQAAHRTVTAELTKQGWTGSDIEAHLARGYPTYWTSFDTATHLRHARLVREAEATKAPLTVDSRVDAFRSVTEITVYTSDHPGLFSQIAGAMAVSGANIVDAKIVTMANGMALDTFWIQDSEGGPFNNPAKLAKLSAAVEQVLSGRMRLDRELAARKGKLPTRTAVFKVPPRVMTDNSASSNFTLIEVNGRDRPGLLYDLTAAMTQLGLQIASAHISTYGERVVDVFYVKDVFGLKVEHGRKLDQMRDTLLKALEDPASREAAQ</sequence>
<evidence type="ECO:0000259" key="8">
    <source>
        <dbReference type="PROSITE" id="PS51671"/>
    </source>
</evidence>
<dbReference type="Pfam" id="PF24931">
    <property type="entry name" value="ACT_ACR9_3rd"/>
    <property type="match status" value="1"/>
</dbReference>
<feature type="domain" description="ACT" evidence="8">
    <location>
        <begin position="840"/>
        <end position="919"/>
    </location>
</feature>
<dbReference type="Pfam" id="PF08335">
    <property type="entry name" value="GlnD_UR_UTase"/>
    <property type="match status" value="1"/>
</dbReference>
<dbReference type="InterPro" id="IPR010043">
    <property type="entry name" value="UTase/UR"/>
</dbReference>
<dbReference type="CDD" id="cd04900">
    <property type="entry name" value="ACT_UUR-like_1"/>
    <property type="match status" value="1"/>
</dbReference>
<keyword evidence="5 7" id="KW-0460">Magnesium</keyword>
<comment type="function">
    <text evidence="7">Modifies, by uridylylation and deuridylylation, the PII regulatory proteins (GlnB and homologs), in response to the nitrogen status of the cell that GlnD senses through the glutamine level. Under low glutamine levels, catalyzes the conversion of the PII proteins and UTP to PII-UMP and PPi, while under higher glutamine levels, GlnD hydrolyzes PII-UMP to PII and UMP (deuridylylation). Thus, controls uridylylation state and activity of the PII proteins, and plays an important role in the regulation of nitrogen metabolism.</text>
</comment>
<evidence type="ECO:0000256" key="6">
    <source>
        <dbReference type="ARBA" id="ARBA00023268"/>
    </source>
</evidence>
<proteinExistence type="inferred from homology"/>
<dbReference type="Gene3D" id="3.30.460.10">
    <property type="entry name" value="Beta Polymerase, domain 2"/>
    <property type="match status" value="1"/>
</dbReference>
<evidence type="ECO:0000256" key="5">
    <source>
        <dbReference type="ARBA" id="ARBA00022842"/>
    </source>
</evidence>
<dbReference type="PROSITE" id="PS51671">
    <property type="entry name" value="ACT"/>
    <property type="match status" value="2"/>
</dbReference>
<accession>A0A178MF09</accession>